<proteinExistence type="predicted"/>
<protein>
    <recommendedName>
        <fullName evidence="3">Methyltransferase domain-containing protein</fullName>
    </recommendedName>
</protein>
<evidence type="ECO:0000313" key="2">
    <source>
        <dbReference type="Proteomes" id="UP000297777"/>
    </source>
</evidence>
<organism evidence="1 2">
    <name type="scientific">Botrytis tulipae</name>
    <dbReference type="NCBI Taxonomy" id="87230"/>
    <lineage>
        <taxon>Eukaryota</taxon>
        <taxon>Fungi</taxon>
        <taxon>Dikarya</taxon>
        <taxon>Ascomycota</taxon>
        <taxon>Pezizomycotina</taxon>
        <taxon>Leotiomycetes</taxon>
        <taxon>Helotiales</taxon>
        <taxon>Sclerotiniaceae</taxon>
        <taxon>Botrytis</taxon>
    </lineage>
</organism>
<gene>
    <name evidence="1" type="ORF">BTUL_0028g00090</name>
</gene>
<accession>A0A4Z1EYL6</accession>
<dbReference type="EMBL" id="PQXH01000028">
    <property type="protein sequence ID" value="TGO16409.1"/>
    <property type="molecule type" value="Genomic_DNA"/>
</dbReference>
<keyword evidence="2" id="KW-1185">Reference proteome</keyword>
<dbReference type="Proteomes" id="UP000297777">
    <property type="component" value="Unassembled WGS sequence"/>
</dbReference>
<reference evidence="1 2" key="1">
    <citation type="submission" date="2017-12" db="EMBL/GenBank/DDBJ databases">
        <title>Comparative genomics of Botrytis spp.</title>
        <authorList>
            <person name="Valero-Jimenez C.A."/>
            <person name="Tapia P."/>
            <person name="Veloso J."/>
            <person name="Silva-Moreno E."/>
            <person name="Staats M."/>
            <person name="Valdes J.H."/>
            <person name="Van Kan J.A.L."/>
        </authorList>
    </citation>
    <scope>NUCLEOTIDE SEQUENCE [LARGE SCALE GENOMIC DNA]</scope>
    <source>
        <strain evidence="1 2">Bt9001</strain>
    </source>
</reference>
<evidence type="ECO:0008006" key="3">
    <source>
        <dbReference type="Google" id="ProtNLM"/>
    </source>
</evidence>
<sequence>MPSSPSTSQYDTIGSRYAAIKKQQGSSFELAAIQTHIGNITGRRVLDLACGLDITAYTKAVEWGADRVVGID</sequence>
<dbReference type="AlphaFoldDB" id="A0A4Z1EYL6"/>
<evidence type="ECO:0000313" key="1">
    <source>
        <dbReference type="EMBL" id="TGO16409.1"/>
    </source>
</evidence>
<dbReference type="SUPFAM" id="SSF53335">
    <property type="entry name" value="S-adenosyl-L-methionine-dependent methyltransferases"/>
    <property type="match status" value="1"/>
</dbReference>
<name>A0A4Z1EYL6_9HELO</name>
<comment type="caution">
    <text evidence="1">The sequence shown here is derived from an EMBL/GenBank/DDBJ whole genome shotgun (WGS) entry which is preliminary data.</text>
</comment>
<dbReference type="InterPro" id="IPR029063">
    <property type="entry name" value="SAM-dependent_MTases_sf"/>
</dbReference>
<dbReference type="OrthoDB" id="3487044at2759"/>